<dbReference type="OrthoDB" id="3353982at2759"/>
<reference evidence="2 3" key="1">
    <citation type="journal article" date="2019" name="Nat. Ecol. Evol.">
        <title>Megaphylogeny resolves global patterns of mushroom evolution.</title>
        <authorList>
            <person name="Varga T."/>
            <person name="Krizsan K."/>
            <person name="Foldi C."/>
            <person name="Dima B."/>
            <person name="Sanchez-Garcia M."/>
            <person name="Sanchez-Ramirez S."/>
            <person name="Szollosi G.J."/>
            <person name="Szarkandi J.G."/>
            <person name="Papp V."/>
            <person name="Albert L."/>
            <person name="Andreopoulos W."/>
            <person name="Angelini C."/>
            <person name="Antonin V."/>
            <person name="Barry K.W."/>
            <person name="Bougher N.L."/>
            <person name="Buchanan P."/>
            <person name="Buyck B."/>
            <person name="Bense V."/>
            <person name="Catcheside P."/>
            <person name="Chovatia M."/>
            <person name="Cooper J."/>
            <person name="Damon W."/>
            <person name="Desjardin D."/>
            <person name="Finy P."/>
            <person name="Geml J."/>
            <person name="Haridas S."/>
            <person name="Hughes K."/>
            <person name="Justo A."/>
            <person name="Karasinski D."/>
            <person name="Kautmanova I."/>
            <person name="Kiss B."/>
            <person name="Kocsube S."/>
            <person name="Kotiranta H."/>
            <person name="LaButti K.M."/>
            <person name="Lechner B.E."/>
            <person name="Liimatainen K."/>
            <person name="Lipzen A."/>
            <person name="Lukacs Z."/>
            <person name="Mihaltcheva S."/>
            <person name="Morgado L.N."/>
            <person name="Niskanen T."/>
            <person name="Noordeloos M.E."/>
            <person name="Ohm R.A."/>
            <person name="Ortiz-Santana B."/>
            <person name="Ovrebo C."/>
            <person name="Racz N."/>
            <person name="Riley R."/>
            <person name="Savchenko A."/>
            <person name="Shiryaev A."/>
            <person name="Soop K."/>
            <person name="Spirin V."/>
            <person name="Szebenyi C."/>
            <person name="Tomsovsky M."/>
            <person name="Tulloss R.E."/>
            <person name="Uehling J."/>
            <person name="Grigoriev I.V."/>
            <person name="Vagvolgyi C."/>
            <person name="Papp T."/>
            <person name="Martin F.M."/>
            <person name="Miettinen O."/>
            <person name="Hibbett D.S."/>
            <person name="Nagy L.G."/>
        </authorList>
    </citation>
    <scope>NUCLEOTIDE SEQUENCE [LARGE SCALE GENOMIC DNA]</scope>
    <source>
        <strain evidence="2 3">CBS 166.37</strain>
    </source>
</reference>
<dbReference type="Proteomes" id="UP000308652">
    <property type="component" value="Unassembled WGS sequence"/>
</dbReference>
<gene>
    <name evidence="2" type="ORF">BDQ12DRAFT_349859</name>
</gene>
<dbReference type="EMBL" id="ML213593">
    <property type="protein sequence ID" value="TFK41993.1"/>
    <property type="molecule type" value="Genomic_DNA"/>
</dbReference>
<dbReference type="InterPro" id="IPR032675">
    <property type="entry name" value="LRR_dom_sf"/>
</dbReference>
<dbReference type="Gene3D" id="3.80.10.10">
    <property type="entry name" value="Ribonuclease Inhibitor"/>
    <property type="match status" value="1"/>
</dbReference>
<evidence type="ECO:0000256" key="1">
    <source>
        <dbReference type="SAM" id="MobiDB-lite"/>
    </source>
</evidence>
<organism evidence="2 3">
    <name type="scientific">Crucibulum laeve</name>
    <dbReference type="NCBI Taxonomy" id="68775"/>
    <lineage>
        <taxon>Eukaryota</taxon>
        <taxon>Fungi</taxon>
        <taxon>Dikarya</taxon>
        <taxon>Basidiomycota</taxon>
        <taxon>Agaricomycotina</taxon>
        <taxon>Agaricomycetes</taxon>
        <taxon>Agaricomycetidae</taxon>
        <taxon>Agaricales</taxon>
        <taxon>Agaricineae</taxon>
        <taxon>Nidulariaceae</taxon>
        <taxon>Crucibulum</taxon>
    </lineage>
</organism>
<evidence type="ECO:0008006" key="4">
    <source>
        <dbReference type="Google" id="ProtNLM"/>
    </source>
</evidence>
<name>A0A5C3MB61_9AGAR</name>
<accession>A0A5C3MB61</accession>
<dbReference type="SUPFAM" id="SSF52047">
    <property type="entry name" value="RNI-like"/>
    <property type="match status" value="1"/>
</dbReference>
<protein>
    <recommendedName>
        <fullName evidence="4">F-box domain-containing protein</fullName>
    </recommendedName>
</protein>
<proteinExistence type="predicted"/>
<feature type="region of interest" description="Disordered" evidence="1">
    <location>
        <begin position="372"/>
        <end position="391"/>
    </location>
</feature>
<keyword evidence="3" id="KW-1185">Reference proteome</keyword>
<evidence type="ECO:0000313" key="2">
    <source>
        <dbReference type="EMBL" id="TFK41993.1"/>
    </source>
</evidence>
<sequence length="522" mass="58875">MPIIAELPTELYSSILNHVPQESLQQTVLSLTRALPFSPIPLFFLFQCIRLTHAEQVVLLHRTLRTKKMRDDQQNSVTSWVREFSLESWLADADVVINLLRQLPKLKSLSLWIGPNNFSPEHLEELFAKPIPGLKYLSLRFRPYVQKATYYQFLKGAYFDSTLLALSQWPRSSLPTMSIVQDPLDPGVSSTQAFAQPIVFFRLDAYLPLLIHSPSMSESLISLRLRIPMRPVARSLCVNAFPRMKHDYESFSIPALKYLDLSTCGVLETEIDMILARFKVLKHLLLDGCKIFRGEMREGEWTALGKRCALVGVRRAKEREKKLKAWLEANAVAVAQNNGNELPYEVNANIPARRQRRGRRGVATATISLRERDEAATSTSRAPQGARPTIPKMRILPPLPSLQSLAATPSSLVKRDKFPMIRAEFEAGWAEGIAQLAVTRARMQTSSDNGWRILKFGNEIDDAAEEGLDGLEDVSKDENEAFGMPVKGIGAPVLCLVGSERDEEHEKDCGHSMGWDIWKDEL</sequence>
<evidence type="ECO:0000313" key="3">
    <source>
        <dbReference type="Proteomes" id="UP000308652"/>
    </source>
</evidence>
<dbReference type="AlphaFoldDB" id="A0A5C3MB61"/>